<dbReference type="OrthoDB" id="413520at2759"/>
<evidence type="ECO:0000256" key="5">
    <source>
        <dbReference type="ARBA" id="ARBA00022490"/>
    </source>
</evidence>
<organism evidence="9 10">
    <name type="scientific">Cryptotermes secundus</name>
    <dbReference type="NCBI Taxonomy" id="105785"/>
    <lineage>
        <taxon>Eukaryota</taxon>
        <taxon>Metazoa</taxon>
        <taxon>Ecdysozoa</taxon>
        <taxon>Arthropoda</taxon>
        <taxon>Hexapoda</taxon>
        <taxon>Insecta</taxon>
        <taxon>Pterygota</taxon>
        <taxon>Neoptera</taxon>
        <taxon>Polyneoptera</taxon>
        <taxon>Dictyoptera</taxon>
        <taxon>Blattodea</taxon>
        <taxon>Blattoidea</taxon>
        <taxon>Termitoidae</taxon>
        <taxon>Kalotermitidae</taxon>
        <taxon>Cryptotermitinae</taxon>
        <taxon>Cryptotermes</taxon>
    </lineage>
</organism>
<dbReference type="InterPro" id="IPR029063">
    <property type="entry name" value="SAM-dependent_MTases_sf"/>
</dbReference>
<dbReference type="EC" id="2.1.1.60" evidence="3"/>
<accession>A0A2J7R8Y3</accession>
<dbReference type="GO" id="GO:0005737">
    <property type="term" value="C:cytoplasm"/>
    <property type="evidence" value="ECO:0007669"/>
    <property type="project" value="UniProtKB-SubCell"/>
</dbReference>
<keyword evidence="7 9" id="KW-0808">Transferase</keyword>
<dbReference type="GO" id="GO:0005634">
    <property type="term" value="C:nucleus"/>
    <property type="evidence" value="ECO:0007669"/>
    <property type="project" value="UniProtKB-SubCell"/>
</dbReference>
<evidence type="ECO:0000256" key="6">
    <source>
        <dbReference type="ARBA" id="ARBA00022603"/>
    </source>
</evidence>
<reference evidence="9 10" key="1">
    <citation type="submission" date="2017-12" db="EMBL/GenBank/DDBJ databases">
        <title>Hemimetabolous genomes reveal molecular basis of termite eusociality.</title>
        <authorList>
            <person name="Harrison M.C."/>
            <person name="Jongepier E."/>
            <person name="Robertson H.M."/>
            <person name="Arning N."/>
            <person name="Bitard-Feildel T."/>
            <person name="Chao H."/>
            <person name="Childers C.P."/>
            <person name="Dinh H."/>
            <person name="Doddapaneni H."/>
            <person name="Dugan S."/>
            <person name="Gowin J."/>
            <person name="Greiner C."/>
            <person name="Han Y."/>
            <person name="Hu H."/>
            <person name="Hughes D.S.T."/>
            <person name="Huylmans A.-K."/>
            <person name="Kemena C."/>
            <person name="Kremer L.P.M."/>
            <person name="Lee S.L."/>
            <person name="Lopez-Ezquerra A."/>
            <person name="Mallet L."/>
            <person name="Monroy-Kuhn J.M."/>
            <person name="Moser A."/>
            <person name="Murali S.C."/>
            <person name="Muzny D.M."/>
            <person name="Otani S."/>
            <person name="Piulachs M.-D."/>
            <person name="Poelchau M."/>
            <person name="Qu J."/>
            <person name="Schaub F."/>
            <person name="Wada-Katsumata A."/>
            <person name="Worley K.C."/>
            <person name="Xie Q."/>
            <person name="Ylla G."/>
            <person name="Poulsen M."/>
            <person name="Gibbs R.A."/>
            <person name="Schal C."/>
            <person name="Richards S."/>
            <person name="Belles X."/>
            <person name="Korb J."/>
            <person name="Bornberg-Bauer E."/>
        </authorList>
    </citation>
    <scope>NUCLEOTIDE SEQUENCE [LARGE SCALE GENOMIC DNA]</scope>
    <source>
        <tissue evidence="9">Whole body</tissue>
    </source>
</reference>
<evidence type="ECO:0000256" key="2">
    <source>
        <dbReference type="ARBA" id="ARBA00004496"/>
    </source>
</evidence>
<gene>
    <name evidence="9" type="primary">camkmt</name>
    <name evidence="9" type="ORF">B7P43_G00424</name>
</gene>
<dbReference type="InterPro" id="IPR019410">
    <property type="entry name" value="Methyltransf_16"/>
</dbReference>
<dbReference type="PANTHER" id="PTHR13539">
    <property type="entry name" value="CALMODULIN-LYSINE N-METHYLTRANSFERASE"/>
    <property type="match status" value="1"/>
</dbReference>
<dbReference type="EMBL" id="NEVH01006721">
    <property type="protein sequence ID" value="PNF37282.1"/>
    <property type="molecule type" value="Genomic_DNA"/>
</dbReference>
<dbReference type="InterPro" id="IPR025800">
    <property type="entry name" value="CaM-Lys-N-MeTrfase"/>
</dbReference>
<evidence type="ECO:0000256" key="8">
    <source>
        <dbReference type="ARBA" id="ARBA00023242"/>
    </source>
</evidence>
<keyword evidence="8" id="KW-0539">Nucleus</keyword>
<sequence length="319" mass="36583">MSAVYNGSQQQQVYLQHHKNRNEVARRRWKILARALQKTSDIDTTPMNVDDIISVRRFTTFNLVTSKPLTLNNSSRDTAASWFEYSATISQDTYSLNIRHPTRSFTAAELMGFNNTGNICVWPSEEVLAYYILCNLKYFSGKTVLELGGGMTCLAGLMVAKYTAAANIHVTDGNISAIDNVQFIVKHNGLENRMTCSVLQWGDIQNRPIDKHISAYDIILSADCLFFDEARQDLIETIWALLNEGGTALVMAPRRGRTYEKFAEEAKMRGFHCKSKQYYNEHVWNRHLKLKQNCDYDENIHYPMLLRLRKTYGENSHDS</sequence>
<comment type="subcellular location">
    <subcellularLocation>
        <location evidence="2">Cytoplasm</location>
    </subcellularLocation>
    <subcellularLocation>
        <location evidence="1">Nucleus</location>
    </subcellularLocation>
</comment>
<dbReference type="PANTHER" id="PTHR13539:SF3">
    <property type="entry name" value="CALMODULIN-LYSINE N-METHYLTRANSFERASE"/>
    <property type="match status" value="1"/>
</dbReference>
<keyword evidence="5" id="KW-0963">Cytoplasm</keyword>
<keyword evidence="10" id="KW-1185">Reference proteome</keyword>
<dbReference type="STRING" id="105785.A0A2J7R8Y3"/>
<evidence type="ECO:0000256" key="3">
    <source>
        <dbReference type="ARBA" id="ARBA00011914"/>
    </source>
</evidence>
<dbReference type="CDD" id="cd02440">
    <property type="entry name" value="AdoMet_MTases"/>
    <property type="match status" value="1"/>
</dbReference>
<keyword evidence="6 9" id="KW-0489">Methyltransferase</keyword>
<evidence type="ECO:0000256" key="4">
    <source>
        <dbReference type="ARBA" id="ARBA00020594"/>
    </source>
</evidence>
<dbReference type="GO" id="GO:0032259">
    <property type="term" value="P:methylation"/>
    <property type="evidence" value="ECO:0007669"/>
    <property type="project" value="UniProtKB-KW"/>
</dbReference>
<protein>
    <recommendedName>
        <fullName evidence="4">Calmodulin-lysine N-methyltransferase</fullName>
        <ecNumber evidence="3">2.1.1.60</ecNumber>
    </recommendedName>
</protein>
<dbReference type="FunCoup" id="A0A2J7R8Y3">
    <property type="interactions" value="1602"/>
</dbReference>
<dbReference type="AlphaFoldDB" id="A0A2J7R8Y3"/>
<comment type="caution">
    <text evidence="9">The sequence shown here is derived from an EMBL/GenBank/DDBJ whole genome shotgun (WGS) entry which is preliminary data.</text>
</comment>
<proteinExistence type="predicted"/>
<name>A0A2J7R8Y3_9NEOP</name>
<evidence type="ECO:0000313" key="10">
    <source>
        <dbReference type="Proteomes" id="UP000235965"/>
    </source>
</evidence>
<evidence type="ECO:0000313" key="9">
    <source>
        <dbReference type="EMBL" id="PNF37282.1"/>
    </source>
</evidence>
<dbReference type="GO" id="GO:0018025">
    <property type="term" value="F:calmodulin-lysine N-methyltransferase activity"/>
    <property type="evidence" value="ECO:0007669"/>
    <property type="project" value="UniProtKB-EC"/>
</dbReference>
<evidence type="ECO:0000256" key="7">
    <source>
        <dbReference type="ARBA" id="ARBA00022679"/>
    </source>
</evidence>
<dbReference type="SUPFAM" id="SSF53335">
    <property type="entry name" value="S-adenosyl-L-methionine-dependent methyltransferases"/>
    <property type="match status" value="1"/>
</dbReference>
<dbReference type="Pfam" id="PF10294">
    <property type="entry name" value="Methyltransf_16"/>
    <property type="match status" value="1"/>
</dbReference>
<dbReference type="Gene3D" id="3.40.50.150">
    <property type="entry name" value="Vaccinia Virus protein VP39"/>
    <property type="match status" value="1"/>
</dbReference>
<dbReference type="InParanoid" id="A0A2J7R8Y3"/>
<dbReference type="Proteomes" id="UP000235965">
    <property type="component" value="Unassembled WGS sequence"/>
</dbReference>
<evidence type="ECO:0000256" key="1">
    <source>
        <dbReference type="ARBA" id="ARBA00004123"/>
    </source>
</evidence>